<dbReference type="AlphaFoldDB" id="A0AAV0J6X1"/>
<organism evidence="1 2">
    <name type="scientific">Linum tenue</name>
    <dbReference type="NCBI Taxonomy" id="586396"/>
    <lineage>
        <taxon>Eukaryota</taxon>
        <taxon>Viridiplantae</taxon>
        <taxon>Streptophyta</taxon>
        <taxon>Embryophyta</taxon>
        <taxon>Tracheophyta</taxon>
        <taxon>Spermatophyta</taxon>
        <taxon>Magnoliopsida</taxon>
        <taxon>eudicotyledons</taxon>
        <taxon>Gunneridae</taxon>
        <taxon>Pentapetalae</taxon>
        <taxon>rosids</taxon>
        <taxon>fabids</taxon>
        <taxon>Malpighiales</taxon>
        <taxon>Linaceae</taxon>
        <taxon>Linum</taxon>
    </lineage>
</organism>
<reference evidence="1" key="1">
    <citation type="submission" date="2022-08" db="EMBL/GenBank/DDBJ databases">
        <authorList>
            <person name="Gutierrez-Valencia J."/>
        </authorList>
    </citation>
    <scope>NUCLEOTIDE SEQUENCE</scope>
</reference>
<accession>A0AAV0J6X1</accession>
<evidence type="ECO:0000313" key="2">
    <source>
        <dbReference type="Proteomes" id="UP001154282"/>
    </source>
</evidence>
<protein>
    <submittedName>
        <fullName evidence="1">Uncharacterized protein</fullName>
    </submittedName>
</protein>
<keyword evidence="2" id="KW-1185">Reference proteome</keyword>
<dbReference type="Proteomes" id="UP001154282">
    <property type="component" value="Unassembled WGS sequence"/>
</dbReference>
<sequence>KRGTLLRPNPCENHTPYRCRTLHQTSKIHLRWVDSINNKSSSGSPTMVTEHNTIIFKLIHQYPTL</sequence>
<feature type="non-terminal residue" evidence="1">
    <location>
        <position position="1"/>
    </location>
</feature>
<proteinExistence type="predicted"/>
<evidence type="ECO:0000313" key="1">
    <source>
        <dbReference type="EMBL" id="CAI0405130.1"/>
    </source>
</evidence>
<comment type="caution">
    <text evidence="1">The sequence shown here is derived from an EMBL/GenBank/DDBJ whole genome shotgun (WGS) entry which is preliminary data.</text>
</comment>
<gene>
    <name evidence="1" type="ORF">LITE_LOCUS12778</name>
</gene>
<dbReference type="EMBL" id="CAMGYJ010000004">
    <property type="protein sequence ID" value="CAI0405130.1"/>
    <property type="molecule type" value="Genomic_DNA"/>
</dbReference>
<name>A0AAV0J6X1_9ROSI</name>